<protein>
    <recommendedName>
        <fullName evidence="9">Exonuclease domain-containing protein</fullName>
    </recommendedName>
</protein>
<keyword evidence="8" id="KW-0472">Membrane</keyword>
<reference evidence="10 11" key="1">
    <citation type="journal article" date="2020" name="Cell">
        <title>Large-Scale Comparative Analyses of Tick Genomes Elucidate Their Genetic Diversity and Vector Capacities.</title>
        <authorList>
            <consortium name="Tick Genome and Microbiome Consortium (TIGMIC)"/>
            <person name="Jia N."/>
            <person name="Wang J."/>
            <person name="Shi W."/>
            <person name="Du L."/>
            <person name="Sun Y."/>
            <person name="Zhan W."/>
            <person name="Jiang J.F."/>
            <person name="Wang Q."/>
            <person name="Zhang B."/>
            <person name="Ji P."/>
            <person name="Bell-Sakyi L."/>
            <person name="Cui X.M."/>
            <person name="Yuan T.T."/>
            <person name="Jiang B.G."/>
            <person name="Yang W.F."/>
            <person name="Lam T.T."/>
            <person name="Chang Q.C."/>
            <person name="Ding S.J."/>
            <person name="Wang X.J."/>
            <person name="Zhu J.G."/>
            <person name="Ruan X.D."/>
            <person name="Zhao L."/>
            <person name="Wei J.T."/>
            <person name="Ye R.Z."/>
            <person name="Que T.C."/>
            <person name="Du C.H."/>
            <person name="Zhou Y.H."/>
            <person name="Cheng J.X."/>
            <person name="Dai P.F."/>
            <person name="Guo W.B."/>
            <person name="Han X.H."/>
            <person name="Huang E.J."/>
            <person name="Li L.F."/>
            <person name="Wei W."/>
            <person name="Gao Y.C."/>
            <person name="Liu J.Z."/>
            <person name="Shao H.Z."/>
            <person name="Wang X."/>
            <person name="Wang C.C."/>
            <person name="Yang T.C."/>
            <person name="Huo Q.B."/>
            <person name="Li W."/>
            <person name="Chen H.Y."/>
            <person name="Chen S.E."/>
            <person name="Zhou L.G."/>
            <person name="Ni X.B."/>
            <person name="Tian J.H."/>
            <person name="Sheng Y."/>
            <person name="Liu T."/>
            <person name="Pan Y.S."/>
            <person name="Xia L.Y."/>
            <person name="Li J."/>
            <person name="Zhao F."/>
            <person name="Cao W.C."/>
        </authorList>
    </citation>
    <scope>NUCLEOTIDE SEQUENCE [LARGE SCALE GENOMIC DNA]</scope>
    <source>
        <strain evidence="10">HaeL-2018</strain>
    </source>
</reference>
<dbReference type="EMBL" id="JABSTR010000001">
    <property type="protein sequence ID" value="KAH9360830.1"/>
    <property type="molecule type" value="Genomic_DNA"/>
</dbReference>
<evidence type="ECO:0000256" key="2">
    <source>
        <dbReference type="ARBA" id="ARBA00006357"/>
    </source>
</evidence>
<keyword evidence="6" id="KW-0539">Nucleus</keyword>
<keyword evidence="8" id="KW-1133">Transmembrane helix</keyword>
<evidence type="ECO:0000256" key="3">
    <source>
        <dbReference type="ARBA" id="ARBA00022722"/>
    </source>
</evidence>
<dbReference type="AlphaFoldDB" id="A0A9J6F711"/>
<comment type="caution">
    <text evidence="10">The sequence shown here is derived from an EMBL/GenBank/DDBJ whole genome shotgun (WGS) entry which is preliminary data.</text>
</comment>
<comment type="subcellular location">
    <subcellularLocation>
        <location evidence="1">Nucleus</location>
    </subcellularLocation>
</comment>
<dbReference type="OrthoDB" id="6482108at2759"/>
<dbReference type="OMA" id="NAPRYSI"/>
<dbReference type="Proteomes" id="UP000821853">
    <property type="component" value="Chromosome 1"/>
</dbReference>
<dbReference type="Gene3D" id="3.30.420.10">
    <property type="entry name" value="Ribonuclease H-like superfamily/Ribonuclease H"/>
    <property type="match status" value="1"/>
</dbReference>
<dbReference type="InterPro" id="IPR034922">
    <property type="entry name" value="REX1-like_exo"/>
</dbReference>
<feature type="domain" description="Exonuclease" evidence="9">
    <location>
        <begin position="258"/>
        <end position="417"/>
    </location>
</feature>
<feature type="transmembrane region" description="Helical" evidence="8">
    <location>
        <begin position="6"/>
        <end position="30"/>
    </location>
</feature>
<proteinExistence type="inferred from homology"/>
<dbReference type="InterPro" id="IPR047021">
    <property type="entry name" value="REXO1/3/4-like"/>
</dbReference>
<keyword evidence="11" id="KW-1185">Reference proteome</keyword>
<accession>A0A9J6F711</accession>
<evidence type="ECO:0000259" key="9">
    <source>
        <dbReference type="SMART" id="SM00479"/>
    </source>
</evidence>
<gene>
    <name evidence="10" type="ORF">HPB48_009376</name>
</gene>
<comment type="similarity">
    <text evidence="2">Belongs to the REXO1/REXO3 family.</text>
</comment>
<evidence type="ECO:0000313" key="10">
    <source>
        <dbReference type="EMBL" id="KAH9360830.1"/>
    </source>
</evidence>
<sequence length="476" mass="52494">MADELVFLTGCSSAVIFYTFLSALVLLVFFKNNKKGGTANSRPSETSKGKEEVTNGLLKQQDIKDWRLCPLQEDTLQRHDGSLQGICVQGNTKYLVSISDGQKAWSNTIHSATSSSAGPEEGTLRLPPRTQDLYDLLLPYVLTPKELFCCGYPRLCPKNPGRVVCVEGDAIYSSRKTCSRCRASFMITRSGDYYANSACFFHTGRCSAIGFSCCGAPADHPGCNSSYYHICPFGARDKWDTAAFAFVRTRRRNGGTREVFALDCEMCFTIRGFEVARVSVVDCNGTTVYDSYVKPGSRVLDYSTPYSGITAEHLRNVRTTLQDVQAVLFRLLNASTVLVGHGLENDLRALRLVHDTVVDTSIVFPHHRGFPYRRSLRSLVAAYLNRGVPNGPLGHDSVEDAKACMELMLWKAARDQEMRNRLKGGARGCPTQPSQLDGDVDKGLFSGGGVKAESFLALEEPEKGRMPLGSHRELRS</sequence>
<evidence type="ECO:0000313" key="11">
    <source>
        <dbReference type="Proteomes" id="UP000821853"/>
    </source>
</evidence>
<name>A0A9J6F711_HAELO</name>
<dbReference type="CDD" id="cd06145">
    <property type="entry name" value="REX1_like"/>
    <property type="match status" value="1"/>
</dbReference>
<keyword evidence="4" id="KW-0378">Hydrolase</keyword>
<evidence type="ECO:0000256" key="5">
    <source>
        <dbReference type="ARBA" id="ARBA00022839"/>
    </source>
</evidence>
<dbReference type="GO" id="GO:0004527">
    <property type="term" value="F:exonuclease activity"/>
    <property type="evidence" value="ECO:0007669"/>
    <property type="project" value="UniProtKB-KW"/>
</dbReference>
<evidence type="ECO:0000256" key="8">
    <source>
        <dbReference type="SAM" id="Phobius"/>
    </source>
</evidence>
<evidence type="ECO:0000256" key="1">
    <source>
        <dbReference type="ARBA" id="ARBA00004123"/>
    </source>
</evidence>
<dbReference type="VEuPathDB" id="VectorBase:HLOH_040383"/>
<dbReference type="GO" id="GO:0005634">
    <property type="term" value="C:nucleus"/>
    <property type="evidence" value="ECO:0007669"/>
    <property type="project" value="UniProtKB-SubCell"/>
</dbReference>
<evidence type="ECO:0000256" key="6">
    <source>
        <dbReference type="ARBA" id="ARBA00023242"/>
    </source>
</evidence>
<feature type="region of interest" description="Disordered" evidence="7">
    <location>
        <begin position="422"/>
        <end position="476"/>
    </location>
</feature>
<organism evidence="10 11">
    <name type="scientific">Haemaphysalis longicornis</name>
    <name type="common">Bush tick</name>
    <dbReference type="NCBI Taxonomy" id="44386"/>
    <lineage>
        <taxon>Eukaryota</taxon>
        <taxon>Metazoa</taxon>
        <taxon>Ecdysozoa</taxon>
        <taxon>Arthropoda</taxon>
        <taxon>Chelicerata</taxon>
        <taxon>Arachnida</taxon>
        <taxon>Acari</taxon>
        <taxon>Parasitiformes</taxon>
        <taxon>Ixodida</taxon>
        <taxon>Ixodoidea</taxon>
        <taxon>Ixodidae</taxon>
        <taxon>Haemaphysalinae</taxon>
        <taxon>Haemaphysalis</taxon>
    </lineage>
</organism>
<dbReference type="GO" id="GO:0003676">
    <property type="term" value="F:nucleic acid binding"/>
    <property type="evidence" value="ECO:0007669"/>
    <property type="project" value="InterPro"/>
</dbReference>
<dbReference type="Pfam" id="PF00929">
    <property type="entry name" value="RNase_T"/>
    <property type="match status" value="1"/>
</dbReference>
<dbReference type="InterPro" id="IPR012337">
    <property type="entry name" value="RNaseH-like_sf"/>
</dbReference>
<dbReference type="PANTHER" id="PTHR12801">
    <property type="entry name" value="RNA EXONUCLEASE REXO1 / RECO3 FAMILY MEMBER-RELATED"/>
    <property type="match status" value="1"/>
</dbReference>
<evidence type="ECO:0000256" key="7">
    <source>
        <dbReference type="SAM" id="MobiDB-lite"/>
    </source>
</evidence>
<feature type="compositionally biased region" description="Basic and acidic residues" evidence="7">
    <location>
        <begin position="460"/>
        <end position="476"/>
    </location>
</feature>
<keyword evidence="5" id="KW-0269">Exonuclease</keyword>
<dbReference type="GO" id="GO:0010629">
    <property type="term" value="P:negative regulation of gene expression"/>
    <property type="evidence" value="ECO:0007669"/>
    <property type="project" value="UniProtKB-ARBA"/>
</dbReference>
<dbReference type="SUPFAM" id="SSF53098">
    <property type="entry name" value="Ribonuclease H-like"/>
    <property type="match status" value="1"/>
</dbReference>
<dbReference type="SMART" id="SM00479">
    <property type="entry name" value="EXOIII"/>
    <property type="match status" value="1"/>
</dbReference>
<dbReference type="InterPro" id="IPR013520">
    <property type="entry name" value="Ribonucl_H"/>
</dbReference>
<dbReference type="FunFam" id="3.30.420.10:FF:000031">
    <property type="entry name" value="RNA exonuclease 1"/>
    <property type="match status" value="1"/>
</dbReference>
<dbReference type="InterPro" id="IPR036397">
    <property type="entry name" value="RNaseH_sf"/>
</dbReference>
<evidence type="ECO:0000256" key="4">
    <source>
        <dbReference type="ARBA" id="ARBA00022801"/>
    </source>
</evidence>
<keyword evidence="8" id="KW-0812">Transmembrane</keyword>
<keyword evidence="3" id="KW-0540">Nuclease</keyword>
<dbReference type="PANTHER" id="PTHR12801:SF115">
    <property type="entry name" value="FI18136P1-RELATED"/>
    <property type="match status" value="1"/>
</dbReference>